<accession>A0A6A6ZKM3</accession>
<dbReference type="AlphaFoldDB" id="A0A6A6ZKM3"/>
<dbReference type="Proteomes" id="UP000799424">
    <property type="component" value="Unassembled WGS sequence"/>
</dbReference>
<proteinExistence type="predicted"/>
<organism evidence="1 2">
    <name type="scientific">Ophiobolus disseminans</name>
    <dbReference type="NCBI Taxonomy" id="1469910"/>
    <lineage>
        <taxon>Eukaryota</taxon>
        <taxon>Fungi</taxon>
        <taxon>Dikarya</taxon>
        <taxon>Ascomycota</taxon>
        <taxon>Pezizomycotina</taxon>
        <taxon>Dothideomycetes</taxon>
        <taxon>Pleosporomycetidae</taxon>
        <taxon>Pleosporales</taxon>
        <taxon>Pleosporineae</taxon>
        <taxon>Phaeosphaeriaceae</taxon>
        <taxon>Ophiobolus</taxon>
    </lineage>
</organism>
<protein>
    <submittedName>
        <fullName evidence="1">Uncharacterized protein</fullName>
    </submittedName>
</protein>
<dbReference type="EMBL" id="MU006239">
    <property type="protein sequence ID" value="KAF2820777.1"/>
    <property type="molecule type" value="Genomic_DNA"/>
</dbReference>
<name>A0A6A6ZKM3_9PLEO</name>
<gene>
    <name evidence="1" type="ORF">CC86DRAFT_411598</name>
</gene>
<evidence type="ECO:0000313" key="1">
    <source>
        <dbReference type="EMBL" id="KAF2820777.1"/>
    </source>
</evidence>
<evidence type="ECO:0000313" key="2">
    <source>
        <dbReference type="Proteomes" id="UP000799424"/>
    </source>
</evidence>
<sequence>MSHHTRKRTEKGDWEVNWASKDTGKVWTATRTRLLIDLTGDNDEASAPRASSAITASPCTSYYNATYYATLPASTTPGPQTRQLPTIQKVMFFGKCWRKSIVNTRLDGMNWPLRPIVPSTNSLAHEHLYPRSDRLPSQAWPT</sequence>
<keyword evidence="2" id="KW-1185">Reference proteome</keyword>
<reference evidence="1" key="1">
    <citation type="journal article" date="2020" name="Stud. Mycol.">
        <title>101 Dothideomycetes genomes: a test case for predicting lifestyles and emergence of pathogens.</title>
        <authorList>
            <person name="Haridas S."/>
            <person name="Albert R."/>
            <person name="Binder M."/>
            <person name="Bloem J."/>
            <person name="Labutti K."/>
            <person name="Salamov A."/>
            <person name="Andreopoulos B."/>
            <person name="Baker S."/>
            <person name="Barry K."/>
            <person name="Bills G."/>
            <person name="Bluhm B."/>
            <person name="Cannon C."/>
            <person name="Castanera R."/>
            <person name="Culley D."/>
            <person name="Daum C."/>
            <person name="Ezra D."/>
            <person name="Gonzalez J."/>
            <person name="Henrissat B."/>
            <person name="Kuo A."/>
            <person name="Liang C."/>
            <person name="Lipzen A."/>
            <person name="Lutzoni F."/>
            <person name="Magnuson J."/>
            <person name="Mondo S."/>
            <person name="Nolan M."/>
            <person name="Ohm R."/>
            <person name="Pangilinan J."/>
            <person name="Park H.-J."/>
            <person name="Ramirez L."/>
            <person name="Alfaro M."/>
            <person name="Sun H."/>
            <person name="Tritt A."/>
            <person name="Yoshinaga Y."/>
            <person name="Zwiers L.-H."/>
            <person name="Turgeon B."/>
            <person name="Goodwin S."/>
            <person name="Spatafora J."/>
            <person name="Crous P."/>
            <person name="Grigoriev I."/>
        </authorList>
    </citation>
    <scope>NUCLEOTIDE SEQUENCE</scope>
    <source>
        <strain evidence="1">CBS 113818</strain>
    </source>
</reference>